<dbReference type="Proteomes" id="UP000028623">
    <property type="component" value="Unassembled WGS sequence"/>
</dbReference>
<accession>A0A085BLC5</accession>
<dbReference type="AlphaFoldDB" id="A0A085BLC5"/>
<name>A0A085BLC5_9FLAO</name>
<dbReference type="RefSeq" id="WP_034973037.1">
    <property type="nucleotide sequence ID" value="NZ_FOFI01000002.1"/>
</dbReference>
<evidence type="ECO:0000256" key="1">
    <source>
        <dbReference type="SAM" id="SignalP"/>
    </source>
</evidence>
<evidence type="ECO:0000313" key="3">
    <source>
        <dbReference type="Proteomes" id="UP000028623"/>
    </source>
</evidence>
<keyword evidence="3" id="KW-1185">Reference proteome</keyword>
<feature type="signal peptide" evidence="1">
    <location>
        <begin position="1"/>
        <end position="20"/>
    </location>
</feature>
<evidence type="ECO:0000313" key="2">
    <source>
        <dbReference type="EMBL" id="KFC23270.1"/>
    </source>
</evidence>
<keyword evidence="1" id="KW-0732">Signal</keyword>
<feature type="chain" id="PRO_5001787152" evidence="1">
    <location>
        <begin position="21"/>
        <end position="121"/>
    </location>
</feature>
<dbReference type="EMBL" id="JPLY01000001">
    <property type="protein sequence ID" value="KFC23270.1"/>
    <property type="molecule type" value="Genomic_DNA"/>
</dbReference>
<sequence length="121" mass="13936">MKLICNIFLILYLVCKPAFPLAEYVVNYNQIQVLCVNKARPELNCNGKCYLGKELAKSTESDNSPLSKGKNQVQKVLDFYIPTEIFKASIEHNFSLLNLTFTYKTGYTFLFLSHIFRPPIF</sequence>
<dbReference type="STRING" id="421072.SAMN04488097_1236"/>
<comment type="caution">
    <text evidence="2">The sequence shown here is derived from an EMBL/GenBank/DDBJ whole genome shotgun (WGS) entry which is preliminary data.</text>
</comment>
<reference evidence="2 3" key="1">
    <citation type="submission" date="2014-07" db="EMBL/GenBank/DDBJ databases">
        <title>Epilithonimonas lactis LMG 22401 Genome.</title>
        <authorList>
            <person name="Pipes S.E."/>
            <person name="Stropko S.J."/>
        </authorList>
    </citation>
    <scope>NUCLEOTIDE SEQUENCE [LARGE SCALE GENOMIC DNA]</scope>
    <source>
        <strain evidence="2 3">LMG 24401</strain>
    </source>
</reference>
<organism evidence="2 3">
    <name type="scientific">Epilithonimonas lactis</name>
    <dbReference type="NCBI Taxonomy" id="421072"/>
    <lineage>
        <taxon>Bacteria</taxon>
        <taxon>Pseudomonadati</taxon>
        <taxon>Bacteroidota</taxon>
        <taxon>Flavobacteriia</taxon>
        <taxon>Flavobacteriales</taxon>
        <taxon>Weeksellaceae</taxon>
        <taxon>Chryseobacterium group</taxon>
        <taxon>Epilithonimonas</taxon>
    </lineage>
</organism>
<gene>
    <name evidence="2" type="ORF">IO89_01385</name>
</gene>
<dbReference type="OrthoDB" id="980645at2"/>
<dbReference type="eggNOG" id="ENOG5032ZRJ">
    <property type="taxonomic scope" value="Bacteria"/>
</dbReference>
<protein>
    <submittedName>
        <fullName evidence="2">Uncharacterized protein</fullName>
    </submittedName>
</protein>
<proteinExistence type="predicted"/>